<evidence type="ECO:0000259" key="1">
    <source>
        <dbReference type="Pfam" id="PF02698"/>
    </source>
</evidence>
<accession>A0A7Z0IKV2</accession>
<dbReference type="InterPro" id="IPR006311">
    <property type="entry name" value="TAT_signal"/>
</dbReference>
<dbReference type="InterPro" id="IPR003848">
    <property type="entry name" value="DUF218"/>
</dbReference>
<dbReference type="InterPro" id="IPR051599">
    <property type="entry name" value="Cell_Envelope_Assoc"/>
</dbReference>
<sequence length="221" mass="23552">MLRPARRRRAVRTALGVAALAAVLALAPGVATRVWAAGRLPAEAGAPQRPVGLLLGAAVQPGGVPSAFLQARIDVAARLWHAGRLRAIIVSGNREPFYDEPRAMRAGLVAAGVPADVIIDDPAGFDTYDSCVRARDVYGVDKLTLISQTFHLPRAVTTCKLVGVDAIGVGDDSVRQGSITWWYGEAREFGAAWKMLADVVTARQPRQDAPDDSVARILRRG</sequence>
<dbReference type="EMBL" id="JACBZS010000001">
    <property type="protein sequence ID" value="NYI70837.1"/>
    <property type="molecule type" value="Genomic_DNA"/>
</dbReference>
<dbReference type="Proteomes" id="UP000527616">
    <property type="component" value="Unassembled WGS sequence"/>
</dbReference>
<feature type="domain" description="DUF218" evidence="1">
    <location>
        <begin position="55"/>
        <end position="166"/>
    </location>
</feature>
<organism evidence="2 3">
    <name type="scientific">Naumannella cuiyingiana</name>
    <dbReference type="NCBI Taxonomy" id="1347891"/>
    <lineage>
        <taxon>Bacteria</taxon>
        <taxon>Bacillati</taxon>
        <taxon>Actinomycetota</taxon>
        <taxon>Actinomycetes</taxon>
        <taxon>Propionibacteriales</taxon>
        <taxon>Propionibacteriaceae</taxon>
        <taxon>Naumannella</taxon>
    </lineage>
</organism>
<protein>
    <submittedName>
        <fullName evidence="2">Vancomycin permeability regulator SanA</fullName>
    </submittedName>
</protein>
<dbReference type="GO" id="GO:0005886">
    <property type="term" value="C:plasma membrane"/>
    <property type="evidence" value="ECO:0007669"/>
    <property type="project" value="TreeGrafter"/>
</dbReference>
<reference evidence="2 3" key="1">
    <citation type="submission" date="2020-07" db="EMBL/GenBank/DDBJ databases">
        <title>Sequencing the genomes of 1000 actinobacteria strains.</title>
        <authorList>
            <person name="Klenk H.-P."/>
        </authorList>
    </citation>
    <scope>NUCLEOTIDE SEQUENCE [LARGE SCALE GENOMIC DNA]</scope>
    <source>
        <strain evidence="2 3">DSM 103164</strain>
    </source>
</reference>
<dbReference type="AlphaFoldDB" id="A0A7Z0IKV2"/>
<dbReference type="PANTHER" id="PTHR30336:SF6">
    <property type="entry name" value="INTEGRAL MEMBRANE PROTEIN"/>
    <property type="match status" value="1"/>
</dbReference>
<dbReference type="PROSITE" id="PS51318">
    <property type="entry name" value="TAT"/>
    <property type="match status" value="1"/>
</dbReference>
<dbReference type="CDD" id="cd06259">
    <property type="entry name" value="YdcF-like"/>
    <property type="match status" value="1"/>
</dbReference>
<dbReference type="RefSeq" id="WP_179444740.1">
    <property type="nucleotide sequence ID" value="NZ_JACBZS010000001.1"/>
</dbReference>
<dbReference type="PANTHER" id="PTHR30336">
    <property type="entry name" value="INNER MEMBRANE PROTEIN, PROBABLE PERMEASE"/>
    <property type="match status" value="1"/>
</dbReference>
<comment type="caution">
    <text evidence="2">The sequence shown here is derived from an EMBL/GenBank/DDBJ whole genome shotgun (WGS) entry which is preliminary data.</text>
</comment>
<keyword evidence="3" id="KW-1185">Reference proteome</keyword>
<name>A0A7Z0IKV2_9ACTN</name>
<proteinExistence type="predicted"/>
<evidence type="ECO:0000313" key="2">
    <source>
        <dbReference type="EMBL" id="NYI70837.1"/>
    </source>
</evidence>
<evidence type="ECO:0000313" key="3">
    <source>
        <dbReference type="Proteomes" id="UP000527616"/>
    </source>
</evidence>
<dbReference type="Pfam" id="PF02698">
    <property type="entry name" value="DUF218"/>
    <property type="match status" value="1"/>
</dbReference>
<gene>
    <name evidence="2" type="ORF">GGQ54_001397</name>
</gene>